<dbReference type="Pfam" id="PF04268">
    <property type="entry name" value="SoxG"/>
    <property type="match status" value="1"/>
</dbReference>
<dbReference type="InterPro" id="IPR007375">
    <property type="entry name" value="SoxG"/>
</dbReference>
<dbReference type="AlphaFoldDB" id="A0A418VJK5"/>
<evidence type="ECO:0000313" key="1">
    <source>
        <dbReference type="EMBL" id="RJF76340.1"/>
    </source>
</evidence>
<name>A0A418VJK5_RHOPL</name>
<comment type="caution">
    <text evidence="1">The sequence shown here is derived from an EMBL/GenBank/DDBJ whole genome shotgun (WGS) entry which is preliminary data.</text>
</comment>
<dbReference type="EMBL" id="QYYD01000005">
    <property type="protein sequence ID" value="RJF76340.1"/>
    <property type="molecule type" value="Genomic_DNA"/>
</dbReference>
<organism evidence="1 2">
    <name type="scientific">Rhodopseudomonas palustris</name>
    <dbReference type="NCBI Taxonomy" id="1076"/>
    <lineage>
        <taxon>Bacteria</taxon>
        <taxon>Pseudomonadati</taxon>
        <taxon>Pseudomonadota</taxon>
        <taxon>Alphaproteobacteria</taxon>
        <taxon>Hyphomicrobiales</taxon>
        <taxon>Nitrobacteraceae</taxon>
        <taxon>Rhodopseudomonas</taxon>
    </lineage>
</organism>
<dbReference type="SUPFAM" id="SSF103025">
    <property type="entry name" value="Folate-binding domain"/>
    <property type="match status" value="1"/>
</dbReference>
<sequence length="199" mass="20807">MADADLAAQPASAGHVIPGSAKGDGVTIIELRGLALATLQARRGQSEALRSRIATTYQLDLPDRPAIAHGRDVAFVGMAPQTWLAISESDASLVRTLKTSTAGVASVSDQSGGYAVFRVTGPAVRAALAKGFPIDLEPTAFKVGDAATTVVGHIGASIWRNPDDADGSPVFEISVFRSLTRSFLDWFAGSAAEFGCHWR</sequence>
<dbReference type="RefSeq" id="WP_119855809.1">
    <property type="nucleotide sequence ID" value="NZ_QYYD01000005.1"/>
</dbReference>
<dbReference type="OrthoDB" id="7562825at2"/>
<dbReference type="InterPro" id="IPR027266">
    <property type="entry name" value="TrmE/GcvT-like"/>
</dbReference>
<dbReference type="Gene3D" id="3.30.1360.120">
    <property type="entry name" value="Probable tRNA modification gtpase trme, domain 1"/>
    <property type="match status" value="1"/>
</dbReference>
<dbReference type="Proteomes" id="UP000285523">
    <property type="component" value="Unassembled WGS sequence"/>
</dbReference>
<dbReference type="Gene3D" id="3.30.70.1520">
    <property type="entry name" value="Heterotetrameric sarcosine oxidase"/>
    <property type="match status" value="1"/>
</dbReference>
<protein>
    <submittedName>
        <fullName evidence="1">Sarcosine oxidase subunit gamma</fullName>
    </submittedName>
</protein>
<evidence type="ECO:0000313" key="2">
    <source>
        <dbReference type="Proteomes" id="UP000285523"/>
    </source>
</evidence>
<proteinExistence type="predicted"/>
<gene>
    <name evidence="1" type="ORF">D4Q52_06935</name>
</gene>
<reference evidence="1 2" key="1">
    <citation type="submission" date="2018-09" db="EMBL/GenBank/DDBJ databases">
        <title>Draft genome sequence of Rhodopseudomonas palustris 2.1.18.</title>
        <authorList>
            <person name="Robertson S.L."/>
            <person name="Meyer T.E."/>
            <person name="Kyndt J.A."/>
        </authorList>
    </citation>
    <scope>NUCLEOTIDE SEQUENCE [LARGE SCALE GENOMIC DNA]</scope>
    <source>
        <strain evidence="1 2">2.1.18</strain>
    </source>
</reference>
<accession>A0A418VJK5</accession>